<comment type="caution">
    <text evidence="9">The sequence shown here is derived from an EMBL/GenBank/DDBJ whole genome shotgun (WGS) entry which is preliminary data.</text>
</comment>
<dbReference type="Proteomes" id="UP000440198">
    <property type="component" value="Unassembled WGS sequence"/>
</dbReference>
<evidence type="ECO:0000259" key="8">
    <source>
        <dbReference type="Pfam" id="PF14322"/>
    </source>
</evidence>
<feature type="chain" id="PRO_5044658651" evidence="6">
    <location>
        <begin position="24"/>
        <end position="729"/>
    </location>
</feature>
<evidence type="ECO:0000256" key="4">
    <source>
        <dbReference type="ARBA" id="ARBA00023136"/>
    </source>
</evidence>
<comment type="subcellular location">
    <subcellularLocation>
        <location evidence="1">Cell outer membrane</location>
    </subcellularLocation>
</comment>
<dbReference type="InterPro" id="IPR012944">
    <property type="entry name" value="SusD_RagB_dom"/>
</dbReference>
<dbReference type="SUPFAM" id="SSF48452">
    <property type="entry name" value="TPR-like"/>
    <property type="match status" value="1"/>
</dbReference>
<comment type="similarity">
    <text evidence="2">Belongs to the SusD family.</text>
</comment>
<dbReference type="AlphaFoldDB" id="A0A7J4YSE5"/>
<evidence type="ECO:0000313" key="12">
    <source>
        <dbReference type="Proteomes" id="UP000440198"/>
    </source>
</evidence>
<name>A0A7J4YSE5_9BACE</name>
<proteinExistence type="inferred from homology"/>
<evidence type="ECO:0000313" key="9">
    <source>
        <dbReference type="EMBL" id="KAA5231968.1"/>
    </source>
</evidence>
<dbReference type="GO" id="GO:0009279">
    <property type="term" value="C:cell outer membrane"/>
    <property type="evidence" value="ECO:0007669"/>
    <property type="project" value="UniProtKB-SubCell"/>
</dbReference>
<evidence type="ECO:0000259" key="7">
    <source>
        <dbReference type="Pfam" id="PF07980"/>
    </source>
</evidence>
<organism evidence="9 11">
    <name type="scientific">Bacteroides finegoldii</name>
    <dbReference type="NCBI Taxonomy" id="338188"/>
    <lineage>
        <taxon>Bacteria</taxon>
        <taxon>Pseudomonadati</taxon>
        <taxon>Bacteroidota</taxon>
        <taxon>Bacteroidia</taxon>
        <taxon>Bacteroidales</taxon>
        <taxon>Bacteroidaceae</taxon>
        <taxon>Bacteroides</taxon>
    </lineage>
</organism>
<evidence type="ECO:0000313" key="11">
    <source>
        <dbReference type="Proteomes" id="UP000421791"/>
    </source>
</evidence>
<dbReference type="InterPro" id="IPR011990">
    <property type="entry name" value="TPR-like_helical_dom_sf"/>
</dbReference>
<gene>
    <name evidence="10" type="ORF">F2Z09_05200</name>
    <name evidence="9" type="ORF">F2Z22_04070</name>
</gene>
<evidence type="ECO:0000256" key="3">
    <source>
        <dbReference type="ARBA" id="ARBA00022729"/>
    </source>
</evidence>
<protein>
    <submittedName>
        <fullName evidence="9">RagB/SusD family nutrient uptake outer membrane protein</fullName>
    </submittedName>
</protein>
<evidence type="ECO:0000256" key="2">
    <source>
        <dbReference type="ARBA" id="ARBA00006275"/>
    </source>
</evidence>
<dbReference type="Pfam" id="PF07980">
    <property type="entry name" value="SusD_RagB"/>
    <property type="match status" value="1"/>
</dbReference>
<dbReference type="InterPro" id="IPR033985">
    <property type="entry name" value="SusD-like_N"/>
</dbReference>
<dbReference type="Gene3D" id="1.25.40.390">
    <property type="match status" value="1"/>
</dbReference>
<keyword evidence="4" id="KW-0472">Membrane</keyword>
<evidence type="ECO:0000256" key="1">
    <source>
        <dbReference type="ARBA" id="ARBA00004442"/>
    </source>
</evidence>
<keyword evidence="5" id="KW-0998">Cell outer membrane</keyword>
<evidence type="ECO:0000256" key="5">
    <source>
        <dbReference type="ARBA" id="ARBA00023237"/>
    </source>
</evidence>
<dbReference type="Proteomes" id="UP000421791">
    <property type="component" value="Unassembled WGS sequence"/>
</dbReference>
<dbReference type="RefSeq" id="WP_149923451.1">
    <property type="nucleotide sequence ID" value="NZ_DYAR01000004.1"/>
</dbReference>
<feature type="domain" description="SusD-like N-terminal" evidence="8">
    <location>
        <begin position="110"/>
        <end position="232"/>
    </location>
</feature>
<feature type="signal peptide" evidence="6">
    <location>
        <begin position="1"/>
        <end position="23"/>
    </location>
</feature>
<evidence type="ECO:0000256" key="6">
    <source>
        <dbReference type="SAM" id="SignalP"/>
    </source>
</evidence>
<evidence type="ECO:0000313" key="10">
    <source>
        <dbReference type="EMBL" id="KAA5258940.1"/>
    </source>
</evidence>
<reference evidence="11 12" key="1">
    <citation type="journal article" date="2019" name="Nat. Med.">
        <title>A library of human gut bacterial isolates paired with longitudinal multiomics data enables mechanistic microbiome research.</title>
        <authorList>
            <person name="Poyet M."/>
            <person name="Groussin M."/>
            <person name="Gibbons S.M."/>
            <person name="Avila-Pacheco J."/>
            <person name="Jiang X."/>
            <person name="Kearney S.M."/>
            <person name="Perrotta A.R."/>
            <person name="Berdy B."/>
            <person name="Zhao S."/>
            <person name="Lieberman T.D."/>
            <person name="Swanson P.K."/>
            <person name="Smith M."/>
            <person name="Roesemann S."/>
            <person name="Alexander J.E."/>
            <person name="Rich S.A."/>
            <person name="Livny J."/>
            <person name="Vlamakis H."/>
            <person name="Clish C."/>
            <person name="Bullock K."/>
            <person name="Deik A."/>
            <person name="Scott J."/>
            <person name="Pierce K.A."/>
            <person name="Xavier R.J."/>
            <person name="Alm E.J."/>
        </authorList>
    </citation>
    <scope>NUCLEOTIDE SEQUENCE [LARGE SCALE GENOMIC DNA]</scope>
    <source>
        <strain evidence="10 12">BIOML-A2</strain>
        <strain evidence="9 11">BIOML-A6</strain>
    </source>
</reference>
<feature type="domain" description="RagB/SusD" evidence="7">
    <location>
        <begin position="305"/>
        <end position="712"/>
    </location>
</feature>
<keyword evidence="12" id="KW-1185">Reference proteome</keyword>
<accession>A0A7J4YSE5</accession>
<dbReference type="Pfam" id="PF14322">
    <property type="entry name" value="SusD-like_3"/>
    <property type="match status" value="1"/>
</dbReference>
<dbReference type="EMBL" id="VWAK01000004">
    <property type="protein sequence ID" value="KAA5231968.1"/>
    <property type="molecule type" value="Genomic_DNA"/>
</dbReference>
<keyword evidence="3 6" id="KW-0732">Signal</keyword>
<sequence>MKRIIFSAALMAALGLSSCSDQFLEDKQNFDNVTSEVYNDYAGASGRVLDLYWWILPDPNSDANWKYPCTGKADGISKSTEEYSGFGLFVNPQAELSVLGSNKVPDYFHNQSNNIRESVWGRIRNCNDVIAGISGSSLTEEQKNELLGQAYFLRAWCYYSMVKWYGGVPIVTKVQDPVESSFVPRSTTKACIEFICNDLDIAADMLRAKTTNGGWNGDNYGRVTTASAMALKGRVLLLWASPLFNRANDESRWAAAYEYIKESIKDINACGNHLYTTGNNINGSDFAKMFTVIQNPEMVFGTLHNMKQDDDTKKNNNWERFIRPKNTTGQGLEASAMFVDMFPMKDGKRPRGLNTYKKLNESEDEANIKDYPFMNRDPRFYRTFAMPGFRWAYTGDPVPADAFNPSYNSGKDYVLWNYVWYADPEDVNDPESGNAYGADNLLKNRKGVYVRKRSNDGDISEPLYSFNATYDNGGFAYSAAPWMEIRYAEVLLNYAEAACGAGHMGEAVEQLKLIRQRVGYSGDCGLQENLSTDQAACMSAVLYERQIELAYEGKRFDDLRRWMLFDGGTDKVDGAPASWTLTGWGGNTCTWLGFTELNKNQRRDNMEFRLNDTKYGVGGTTGDTDSDPLLKAGVERPKGIDFRKEISDEEGNQLTQLQEFYNEHFVRKEKKGDAYATNKDPLYIKFLPRYYFLGFSQSALNNCKGIEQCIGWEDSNNGGSNGTFDPLAE</sequence>
<dbReference type="PROSITE" id="PS51257">
    <property type="entry name" value="PROKAR_LIPOPROTEIN"/>
    <property type="match status" value="1"/>
</dbReference>
<dbReference type="EMBL" id="VWAG01000006">
    <property type="protein sequence ID" value="KAA5258940.1"/>
    <property type="molecule type" value="Genomic_DNA"/>
</dbReference>